<feature type="region of interest" description="Disordered" evidence="1">
    <location>
        <begin position="185"/>
        <end position="218"/>
    </location>
</feature>
<dbReference type="InterPro" id="IPR046109">
    <property type="entry name" value="DUF6046"/>
</dbReference>
<dbReference type="STRING" id="391625.PPSIR1_30315"/>
<name>A6FZ42_9BACT</name>
<evidence type="ECO:0000259" key="2">
    <source>
        <dbReference type="Pfam" id="PF19512"/>
    </source>
</evidence>
<dbReference type="AlphaFoldDB" id="A6FZ42"/>
<evidence type="ECO:0000256" key="1">
    <source>
        <dbReference type="SAM" id="MobiDB-lite"/>
    </source>
</evidence>
<evidence type="ECO:0000313" key="3">
    <source>
        <dbReference type="EMBL" id="EDM81197.1"/>
    </source>
</evidence>
<organism evidence="3 4">
    <name type="scientific">Plesiocystis pacifica SIR-1</name>
    <dbReference type="NCBI Taxonomy" id="391625"/>
    <lineage>
        <taxon>Bacteria</taxon>
        <taxon>Pseudomonadati</taxon>
        <taxon>Myxococcota</taxon>
        <taxon>Polyangia</taxon>
        <taxon>Nannocystales</taxon>
        <taxon>Nannocystaceae</taxon>
        <taxon>Plesiocystis</taxon>
    </lineage>
</organism>
<gene>
    <name evidence="3" type="ORF">PPSIR1_30315</name>
</gene>
<dbReference type="OrthoDB" id="7063613at2"/>
<dbReference type="eggNOG" id="COG4228">
    <property type="taxonomic scope" value="Bacteria"/>
</dbReference>
<dbReference type="Proteomes" id="UP000005801">
    <property type="component" value="Unassembled WGS sequence"/>
</dbReference>
<protein>
    <recommendedName>
        <fullName evidence="2">DUF6046 domain-containing protein</fullName>
    </recommendedName>
</protein>
<dbReference type="EMBL" id="ABCS01000005">
    <property type="protein sequence ID" value="EDM81197.1"/>
    <property type="molecule type" value="Genomic_DNA"/>
</dbReference>
<comment type="caution">
    <text evidence="3">The sequence shown here is derived from an EMBL/GenBank/DDBJ whole genome shotgun (WGS) entry which is preliminary data.</text>
</comment>
<accession>A6FZ42</accession>
<feature type="domain" description="DUF6046" evidence="2">
    <location>
        <begin position="24"/>
        <end position="116"/>
    </location>
</feature>
<keyword evidence="4" id="KW-1185">Reference proteome</keyword>
<dbReference type="RefSeq" id="WP_006969741.1">
    <property type="nucleotide sequence ID" value="NZ_ABCS01000005.1"/>
</dbReference>
<proteinExistence type="predicted"/>
<sequence length="218" mass="22617">MSGAVPMIDDLLLELVSSARQRTRARLASTPVAGLAGDVQQRLGRASHEVELRGLLVGEDALDELDALQDKVVEGGEVDFTADITTALEIEKMVIVEAQFEEQGGRPNRFAYRIVLRESPPLPEPASLSPFGGLDGFGDLGFDTDLLGDIMDQAGALQDVMEMAGDVLAGLEALGGLASLDAGNPLEPMQREAGSMEGVGGGASDAGAALRELSGGGE</sequence>
<reference evidence="3 4" key="1">
    <citation type="submission" date="2007-06" db="EMBL/GenBank/DDBJ databases">
        <authorList>
            <person name="Shimkets L."/>
            <person name="Ferriera S."/>
            <person name="Johnson J."/>
            <person name="Kravitz S."/>
            <person name="Beeson K."/>
            <person name="Sutton G."/>
            <person name="Rogers Y.-H."/>
            <person name="Friedman R."/>
            <person name="Frazier M."/>
            <person name="Venter J.C."/>
        </authorList>
    </citation>
    <scope>NUCLEOTIDE SEQUENCE [LARGE SCALE GENOMIC DNA]</scope>
    <source>
        <strain evidence="3 4">SIR-1</strain>
    </source>
</reference>
<dbReference type="Pfam" id="PF19512">
    <property type="entry name" value="DUF6046"/>
    <property type="match status" value="1"/>
</dbReference>
<evidence type="ECO:0000313" key="4">
    <source>
        <dbReference type="Proteomes" id="UP000005801"/>
    </source>
</evidence>